<dbReference type="Proteomes" id="UP000284605">
    <property type="component" value="Unassembled WGS sequence"/>
</dbReference>
<dbReference type="OrthoDB" id="9813383at2"/>
<dbReference type="GO" id="GO:0016740">
    <property type="term" value="F:transferase activity"/>
    <property type="evidence" value="ECO:0007669"/>
    <property type="project" value="UniProtKB-KW"/>
</dbReference>
<dbReference type="Pfam" id="PF00117">
    <property type="entry name" value="GATase"/>
    <property type="match status" value="1"/>
</dbReference>
<organism evidence="2 3">
    <name type="scientific">Oleomonas cavernae</name>
    <dbReference type="NCBI Taxonomy" id="2320859"/>
    <lineage>
        <taxon>Bacteria</taxon>
        <taxon>Pseudomonadati</taxon>
        <taxon>Pseudomonadota</taxon>
        <taxon>Alphaproteobacteria</taxon>
        <taxon>Acetobacterales</taxon>
        <taxon>Acetobacteraceae</taxon>
        <taxon>Oleomonas</taxon>
    </lineage>
</organism>
<gene>
    <name evidence="2" type="ORF">D3874_26730</name>
</gene>
<keyword evidence="2" id="KW-0808">Transferase</keyword>
<sequence>MTKPALRLLVVDGNTAAGRARAVASGGTASGEGYAAVLQDLAPEAAIDICYPADPGSNLPGVSELAAYDGVAITGSALNVYNGGPQIEPQVDLARNVFRSGTPMFGSCWGLQVATVAAGGSVRANPQGREIGIARKILVNEAGRAHPLLAGRPPVYDALCVHLDEVETRPEGMTVLAGNELSEVQAAEIAHDGGTFWGVQYHPEYSFGEMAAVLRRYGPVMVANGFVHDEAELARIIALYDGLHADPQDTALAWQLGVDHQTIAPADRHRDLANWLEHLVRPTRVRRGR</sequence>
<dbReference type="PANTHER" id="PTHR42695">
    <property type="entry name" value="GLUTAMINE AMIDOTRANSFERASE YLR126C-RELATED"/>
    <property type="match status" value="1"/>
</dbReference>
<dbReference type="RefSeq" id="WP_119782890.1">
    <property type="nucleotide sequence ID" value="NZ_QYUK01000016.1"/>
</dbReference>
<protein>
    <submittedName>
        <fullName evidence="2">Type 1 glutamine amidotransferase</fullName>
    </submittedName>
</protein>
<dbReference type="GO" id="GO:0005829">
    <property type="term" value="C:cytosol"/>
    <property type="evidence" value="ECO:0007669"/>
    <property type="project" value="TreeGrafter"/>
</dbReference>
<evidence type="ECO:0000313" key="2">
    <source>
        <dbReference type="EMBL" id="RJF80846.1"/>
    </source>
</evidence>
<dbReference type="SUPFAM" id="SSF52317">
    <property type="entry name" value="Class I glutamine amidotransferase-like"/>
    <property type="match status" value="1"/>
</dbReference>
<dbReference type="CDD" id="cd01741">
    <property type="entry name" value="GATase1_1"/>
    <property type="match status" value="1"/>
</dbReference>
<dbReference type="PANTHER" id="PTHR42695:SF5">
    <property type="entry name" value="GLUTAMINE AMIDOTRANSFERASE YLR126C-RELATED"/>
    <property type="match status" value="1"/>
</dbReference>
<dbReference type="EMBL" id="QYUK01000016">
    <property type="protein sequence ID" value="RJF80846.1"/>
    <property type="molecule type" value="Genomic_DNA"/>
</dbReference>
<name>A0A418VUL8_9PROT</name>
<dbReference type="Gene3D" id="3.40.50.880">
    <property type="match status" value="1"/>
</dbReference>
<dbReference type="PROSITE" id="PS51273">
    <property type="entry name" value="GATASE_TYPE_1"/>
    <property type="match status" value="1"/>
</dbReference>
<keyword evidence="2" id="KW-0315">Glutamine amidotransferase</keyword>
<reference evidence="2 3" key="1">
    <citation type="submission" date="2018-09" db="EMBL/GenBank/DDBJ databases">
        <authorList>
            <person name="Zhu H."/>
        </authorList>
    </citation>
    <scope>NUCLEOTIDE SEQUENCE [LARGE SCALE GENOMIC DNA]</scope>
    <source>
        <strain evidence="2 3">K1W22B-8</strain>
    </source>
</reference>
<dbReference type="InterPro" id="IPR044992">
    <property type="entry name" value="ChyE-like"/>
</dbReference>
<accession>A0A418VUL8</accession>
<proteinExistence type="predicted"/>
<keyword evidence="3" id="KW-1185">Reference proteome</keyword>
<feature type="domain" description="Glutamine amidotransferase" evidence="1">
    <location>
        <begin position="65"/>
        <end position="210"/>
    </location>
</feature>
<evidence type="ECO:0000259" key="1">
    <source>
        <dbReference type="Pfam" id="PF00117"/>
    </source>
</evidence>
<comment type="caution">
    <text evidence="2">The sequence shown here is derived from an EMBL/GenBank/DDBJ whole genome shotgun (WGS) entry which is preliminary data.</text>
</comment>
<evidence type="ECO:0000313" key="3">
    <source>
        <dbReference type="Proteomes" id="UP000284605"/>
    </source>
</evidence>
<dbReference type="AlphaFoldDB" id="A0A418VUL8"/>
<dbReference type="InterPro" id="IPR029062">
    <property type="entry name" value="Class_I_gatase-like"/>
</dbReference>
<dbReference type="InterPro" id="IPR017926">
    <property type="entry name" value="GATASE"/>
</dbReference>